<keyword evidence="5 8" id="KW-0378">Hydrolase</keyword>
<dbReference type="HAMAP" id="MF_00972">
    <property type="entry name" value="tRNA_aden_deaminase"/>
    <property type="match status" value="1"/>
</dbReference>
<name>A0ABQ3AWB6_9GAMM</name>
<feature type="binding site" evidence="8">
    <location>
        <position position="58"/>
    </location>
    <ligand>
        <name>Zn(2+)</name>
        <dbReference type="ChEBI" id="CHEBI:29105"/>
        <note>catalytic</note>
    </ligand>
</feature>
<feature type="binding site" evidence="8">
    <location>
        <position position="88"/>
    </location>
    <ligand>
        <name>Zn(2+)</name>
        <dbReference type="ChEBI" id="CHEBI:29105"/>
        <note>catalytic</note>
    </ligand>
</feature>
<evidence type="ECO:0000313" key="10">
    <source>
        <dbReference type="EMBL" id="GGY66242.1"/>
    </source>
</evidence>
<organism evidence="10 11">
    <name type="scientific">Cellvibrio zantedeschiae</name>
    <dbReference type="NCBI Taxonomy" id="1237077"/>
    <lineage>
        <taxon>Bacteria</taxon>
        <taxon>Pseudomonadati</taxon>
        <taxon>Pseudomonadota</taxon>
        <taxon>Gammaproteobacteria</taxon>
        <taxon>Cellvibrionales</taxon>
        <taxon>Cellvibrionaceae</taxon>
        <taxon>Cellvibrio</taxon>
    </lineage>
</organism>
<dbReference type="Proteomes" id="UP000619761">
    <property type="component" value="Unassembled WGS sequence"/>
</dbReference>
<keyword evidence="4 8" id="KW-0479">Metal-binding</keyword>
<dbReference type="SUPFAM" id="SSF53927">
    <property type="entry name" value="Cytidine deaminase-like"/>
    <property type="match status" value="1"/>
</dbReference>
<reference evidence="11" key="1">
    <citation type="journal article" date="2019" name="Int. J. Syst. Evol. Microbiol.">
        <title>The Global Catalogue of Microorganisms (GCM) 10K type strain sequencing project: providing services to taxonomists for standard genome sequencing and annotation.</title>
        <authorList>
            <consortium name="The Broad Institute Genomics Platform"/>
            <consortium name="The Broad Institute Genome Sequencing Center for Infectious Disease"/>
            <person name="Wu L."/>
            <person name="Ma J."/>
        </authorList>
    </citation>
    <scope>NUCLEOTIDE SEQUENCE [LARGE SCALE GENOMIC DNA]</scope>
    <source>
        <strain evidence="11">KCTC 32239</strain>
    </source>
</reference>
<comment type="caution">
    <text evidence="10">The sequence shown here is derived from an EMBL/GenBank/DDBJ whole genome shotgun (WGS) entry which is preliminary data.</text>
</comment>
<protein>
    <recommendedName>
        <fullName evidence="8">tRNA-specific adenosine deaminase</fullName>
        <ecNumber evidence="8">3.5.4.33</ecNumber>
    </recommendedName>
</protein>
<evidence type="ECO:0000256" key="6">
    <source>
        <dbReference type="ARBA" id="ARBA00022833"/>
    </source>
</evidence>
<keyword evidence="11" id="KW-1185">Reference proteome</keyword>
<comment type="function">
    <text evidence="8">Catalyzes the deamination of adenosine to inosine at the wobble position 34 of tRNA(Arg2).</text>
</comment>
<accession>A0ABQ3AWB6</accession>
<dbReference type="PANTHER" id="PTHR11079:SF202">
    <property type="entry name" value="TRNA-SPECIFIC ADENOSINE DEAMINASE"/>
    <property type="match status" value="1"/>
</dbReference>
<proteinExistence type="inferred from homology"/>
<feature type="domain" description="CMP/dCMP-type deaminase" evidence="9">
    <location>
        <begin position="7"/>
        <end position="134"/>
    </location>
</feature>
<sequence length="168" mass="18716">MTDVQQLNDEKYMRRAIELAAQGEQLGEVPVGAVIVCDDEIIGEGFNQPITGHDPTAHAEVVALRIAAERVQNYRLVNSTLYVTLEPCTMCVGALIHARIARLVFGTTEPKAGVVVSQAQLIDSSYFNHRIAVQGGVLAETCQHQLSDFFRRRREELKQQKNENKLVE</sequence>
<comment type="subunit">
    <text evidence="2 8">Homodimer.</text>
</comment>
<evidence type="ECO:0000256" key="5">
    <source>
        <dbReference type="ARBA" id="ARBA00022801"/>
    </source>
</evidence>
<feature type="binding site" evidence="8">
    <location>
        <position position="91"/>
    </location>
    <ligand>
        <name>Zn(2+)</name>
        <dbReference type="ChEBI" id="CHEBI:29105"/>
        <note>catalytic</note>
    </ligand>
</feature>
<dbReference type="CDD" id="cd01285">
    <property type="entry name" value="nucleoside_deaminase"/>
    <property type="match status" value="1"/>
</dbReference>
<comment type="cofactor">
    <cofactor evidence="8">
        <name>Zn(2+)</name>
        <dbReference type="ChEBI" id="CHEBI:29105"/>
    </cofactor>
    <text evidence="8">Binds 1 zinc ion per subunit.</text>
</comment>
<dbReference type="PROSITE" id="PS51747">
    <property type="entry name" value="CYT_DCMP_DEAMINASES_2"/>
    <property type="match status" value="1"/>
</dbReference>
<keyword evidence="3 8" id="KW-0819">tRNA processing</keyword>
<evidence type="ECO:0000256" key="8">
    <source>
        <dbReference type="HAMAP-Rule" id="MF_00972"/>
    </source>
</evidence>
<evidence type="ECO:0000256" key="3">
    <source>
        <dbReference type="ARBA" id="ARBA00022694"/>
    </source>
</evidence>
<feature type="active site" description="Proton donor" evidence="8">
    <location>
        <position position="60"/>
    </location>
</feature>
<evidence type="ECO:0000256" key="1">
    <source>
        <dbReference type="ARBA" id="ARBA00010669"/>
    </source>
</evidence>
<dbReference type="NCBIfam" id="NF008113">
    <property type="entry name" value="PRK10860.1"/>
    <property type="match status" value="1"/>
</dbReference>
<gene>
    <name evidence="8 10" type="primary">tadA</name>
    <name evidence="10" type="ORF">GCM10011613_07690</name>
</gene>
<evidence type="ECO:0000256" key="2">
    <source>
        <dbReference type="ARBA" id="ARBA00011738"/>
    </source>
</evidence>
<dbReference type="InterPro" id="IPR028883">
    <property type="entry name" value="tRNA_aden_deaminase"/>
</dbReference>
<evidence type="ECO:0000256" key="4">
    <source>
        <dbReference type="ARBA" id="ARBA00022723"/>
    </source>
</evidence>
<keyword evidence="6 8" id="KW-0862">Zinc</keyword>
<dbReference type="RefSeq" id="WP_189416176.1">
    <property type="nucleotide sequence ID" value="NZ_BMYZ01000001.1"/>
</dbReference>
<dbReference type="Gene3D" id="3.40.140.10">
    <property type="entry name" value="Cytidine Deaminase, domain 2"/>
    <property type="match status" value="1"/>
</dbReference>
<evidence type="ECO:0000259" key="9">
    <source>
        <dbReference type="PROSITE" id="PS51747"/>
    </source>
</evidence>
<dbReference type="InterPro" id="IPR016193">
    <property type="entry name" value="Cytidine_deaminase-like"/>
</dbReference>
<comment type="similarity">
    <text evidence="1">Belongs to the cytidine and deoxycytidylate deaminase family. ADAT2 subfamily.</text>
</comment>
<dbReference type="EMBL" id="BMYZ01000001">
    <property type="protein sequence ID" value="GGY66242.1"/>
    <property type="molecule type" value="Genomic_DNA"/>
</dbReference>
<dbReference type="PROSITE" id="PS00903">
    <property type="entry name" value="CYT_DCMP_DEAMINASES_1"/>
    <property type="match status" value="1"/>
</dbReference>
<dbReference type="PANTHER" id="PTHR11079">
    <property type="entry name" value="CYTOSINE DEAMINASE FAMILY MEMBER"/>
    <property type="match status" value="1"/>
</dbReference>
<evidence type="ECO:0000313" key="11">
    <source>
        <dbReference type="Proteomes" id="UP000619761"/>
    </source>
</evidence>
<dbReference type="EC" id="3.5.4.33" evidence="8"/>
<comment type="catalytic activity">
    <reaction evidence="7 8">
        <text>adenosine(34) in tRNA + H2O + H(+) = inosine(34) in tRNA + NH4(+)</text>
        <dbReference type="Rhea" id="RHEA:43168"/>
        <dbReference type="Rhea" id="RHEA-COMP:10373"/>
        <dbReference type="Rhea" id="RHEA-COMP:10374"/>
        <dbReference type="ChEBI" id="CHEBI:15377"/>
        <dbReference type="ChEBI" id="CHEBI:15378"/>
        <dbReference type="ChEBI" id="CHEBI:28938"/>
        <dbReference type="ChEBI" id="CHEBI:74411"/>
        <dbReference type="ChEBI" id="CHEBI:82852"/>
        <dbReference type="EC" id="3.5.4.33"/>
    </reaction>
</comment>
<dbReference type="Pfam" id="PF00383">
    <property type="entry name" value="dCMP_cyt_deam_1"/>
    <property type="match status" value="1"/>
</dbReference>
<dbReference type="InterPro" id="IPR002125">
    <property type="entry name" value="CMP_dCMP_dom"/>
</dbReference>
<evidence type="ECO:0000256" key="7">
    <source>
        <dbReference type="ARBA" id="ARBA00048045"/>
    </source>
</evidence>
<dbReference type="InterPro" id="IPR016192">
    <property type="entry name" value="APOBEC/CMP_deaminase_Zn-bd"/>
</dbReference>